<gene>
    <name evidence="1" type="ORF">SEVIR_9G285500v2</name>
</gene>
<keyword evidence="2" id="KW-1185">Reference proteome</keyword>
<protein>
    <recommendedName>
        <fullName evidence="3">DUF4216 domain-containing protein</fullName>
    </recommendedName>
</protein>
<evidence type="ECO:0008006" key="3">
    <source>
        <dbReference type="Google" id="ProtNLM"/>
    </source>
</evidence>
<dbReference type="EMBL" id="CM016560">
    <property type="protein sequence ID" value="TKV94309.1"/>
    <property type="molecule type" value="Genomic_DNA"/>
</dbReference>
<dbReference type="Proteomes" id="UP000298652">
    <property type="component" value="Chromosome 9"/>
</dbReference>
<name>A0A4U6SYZ6_SETVI</name>
<accession>A0A4U6SYZ6</accession>
<dbReference type="AlphaFoldDB" id="A0A4U6SYZ6"/>
<evidence type="ECO:0000313" key="2">
    <source>
        <dbReference type="Proteomes" id="UP000298652"/>
    </source>
</evidence>
<proteinExistence type="predicted"/>
<organism evidence="1 2">
    <name type="scientific">Setaria viridis</name>
    <name type="common">Green bristlegrass</name>
    <name type="synonym">Setaria italica subsp. viridis</name>
    <dbReference type="NCBI Taxonomy" id="4556"/>
    <lineage>
        <taxon>Eukaryota</taxon>
        <taxon>Viridiplantae</taxon>
        <taxon>Streptophyta</taxon>
        <taxon>Embryophyta</taxon>
        <taxon>Tracheophyta</taxon>
        <taxon>Spermatophyta</taxon>
        <taxon>Magnoliopsida</taxon>
        <taxon>Liliopsida</taxon>
        <taxon>Poales</taxon>
        <taxon>Poaceae</taxon>
        <taxon>PACMAD clade</taxon>
        <taxon>Panicoideae</taxon>
        <taxon>Panicodae</taxon>
        <taxon>Paniceae</taxon>
        <taxon>Cenchrinae</taxon>
        <taxon>Setaria</taxon>
    </lineage>
</organism>
<dbReference type="Gramene" id="TKV94309">
    <property type="protein sequence ID" value="TKV94309"/>
    <property type="gene ID" value="SEVIR_9G285500v2"/>
</dbReference>
<reference evidence="1" key="1">
    <citation type="submission" date="2019-03" db="EMBL/GenBank/DDBJ databases">
        <title>WGS assembly of Setaria viridis.</title>
        <authorList>
            <person name="Huang P."/>
            <person name="Jenkins J."/>
            <person name="Grimwood J."/>
            <person name="Barry K."/>
            <person name="Healey A."/>
            <person name="Mamidi S."/>
            <person name="Sreedasyam A."/>
            <person name="Shu S."/>
            <person name="Feldman M."/>
            <person name="Wu J."/>
            <person name="Yu Y."/>
            <person name="Chen C."/>
            <person name="Johnson J."/>
            <person name="Rokhsar D."/>
            <person name="Baxter I."/>
            <person name="Schmutz J."/>
            <person name="Brutnell T."/>
            <person name="Kellogg E."/>
        </authorList>
    </citation>
    <scope>NUCLEOTIDE SEQUENCE [LARGE SCALE GENOMIC DNA]</scope>
</reference>
<evidence type="ECO:0000313" key="1">
    <source>
        <dbReference type="EMBL" id="TKV94309.1"/>
    </source>
</evidence>
<sequence length="220" mass="25127">MDHRWRRNKISFNNQVETREPPVPLDGEGNIDWYGVVKIIYALDFLTQQEVILFQCDWYDLPAANRSKGSKKQDWSTVIRMNPRNVFFIPELDNQEEIDIDSLDVRVGDMIELGTHEDLTNWTRTSVEGVTGDASVIEKALAESVPEPTTIDVANEDEEDNTDDYIDDGYIKAALDLSAAEERWSAQELEAEQFGASCGKKQERWGNGEEFIMGQPTYEI</sequence>